<evidence type="ECO:0000313" key="1">
    <source>
        <dbReference type="EnsemblPlants" id="ONIVA06G20590.1"/>
    </source>
</evidence>
<keyword evidence="2" id="KW-1185">Reference proteome</keyword>
<sequence>MTTELEGSGSATLAPGGVTTIAGSDACGGGKNTISVGFSCSSTYSADLYMPFCTSVRLALPTGPLQRMWETTVLSCMDVEEKEKSSTTHMPIGLLIRPNADQPSVVCPSHANTHLRPHRQDITPI</sequence>
<dbReference type="HOGENOM" id="CLU_1996304_0_0_1"/>
<dbReference type="AlphaFoldDB" id="A0A0E0HRY8"/>
<reference evidence="1" key="1">
    <citation type="submission" date="2015-04" db="UniProtKB">
        <authorList>
            <consortium name="EnsemblPlants"/>
        </authorList>
    </citation>
    <scope>IDENTIFICATION</scope>
    <source>
        <strain evidence="1">SL10</strain>
    </source>
</reference>
<dbReference type="Proteomes" id="UP000006591">
    <property type="component" value="Chromosome 6"/>
</dbReference>
<accession>A0A0E0HRY8</accession>
<proteinExistence type="predicted"/>
<dbReference type="Gramene" id="ONIVA06G20590.1">
    <property type="protein sequence ID" value="ONIVA06G20590.1"/>
    <property type="gene ID" value="ONIVA06G20590"/>
</dbReference>
<dbReference type="EnsemblPlants" id="ONIVA06G20590.1">
    <property type="protein sequence ID" value="ONIVA06G20590.1"/>
    <property type="gene ID" value="ONIVA06G20590"/>
</dbReference>
<evidence type="ECO:0000313" key="2">
    <source>
        <dbReference type="Proteomes" id="UP000006591"/>
    </source>
</evidence>
<reference evidence="1" key="2">
    <citation type="submission" date="2018-04" db="EMBL/GenBank/DDBJ databases">
        <title>OnivRS2 (Oryza nivara Reference Sequence Version 2).</title>
        <authorList>
            <person name="Zhang J."/>
            <person name="Kudrna D."/>
            <person name="Lee S."/>
            <person name="Talag J."/>
            <person name="Rajasekar S."/>
            <person name="Welchert J."/>
            <person name="Hsing Y.-I."/>
            <person name="Wing R.A."/>
        </authorList>
    </citation>
    <scope>NUCLEOTIDE SEQUENCE [LARGE SCALE GENOMIC DNA]</scope>
    <source>
        <strain evidence="1">SL10</strain>
    </source>
</reference>
<organism evidence="1">
    <name type="scientific">Oryza nivara</name>
    <name type="common">Indian wild rice</name>
    <name type="synonym">Oryza sativa f. spontanea</name>
    <dbReference type="NCBI Taxonomy" id="4536"/>
    <lineage>
        <taxon>Eukaryota</taxon>
        <taxon>Viridiplantae</taxon>
        <taxon>Streptophyta</taxon>
        <taxon>Embryophyta</taxon>
        <taxon>Tracheophyta</taxon>
        <taxon>Spermatophyta</taxon>
        <taxon>Magnoliopsida</taxon>
        <taxon>Liliopsida</taxon>
        <taxon>Poales</taxon>
        <taxon>Poaceae</taxon>
        <taxon>BOP clade</taxon>
        <taxon>Oryzoideae</taxon>
        <taxon>Oryzeae</taxon>
        <taxon>Oryzinae</taxon>
        <taxon>Oryza</taxon>
    </lineage>
</organism>
<protein>
    <submittedName>
        <fullName evidence="1">Uncharacterized protein</fullName>
    </submittedName>
</protein>
<name>A0A0E0HRY8_ORYNI</name>